<dbReference type="EMBL" id="CP036273">
    <property type="protein sequence ID" value="QDU19238.1"/>
    <property type="molecule type" value="Genomic_DNA"/>
</dbReference>
<reference evidence="2 3" key="1">
    <citation type="submission" date="2019-02" db="EMBL/GenBank/DDBJ databases">
        <title>Deep-cultivation of Planctomycetes and their phenomic and genomic characterization uncovers novel biology.</title>
        <authorList>
            <person name="Wiegand S."/>
            <person name="Jogler M."/>
            <person name="Boedeker C."/>
            <person name="Pinto D."/>
            <person name="Vollmers J."/>
            <person name="Rivas-Marin E."/>
            <person name="Kohn T."/>
            <person name="Peeters S.H."/>
            <person name="Heuer A."/>
            <person name="Rast P."/>
            <person name="Oberbeckmann S."/>
            <person name="Bunk B."/>
            <person name="Jeske O."/>
            <person name="Meyerdierks A."/>
            <person name="Storesund J.E."/>
            <person name="Kallscheuer N."/>
            <person name="Luecker S."/>
            <person name="Lage O.M."/>
            <person name="Pohl T."/>
            <person name="Merkel B.J."/>
            <person name="Hornburger P."/>
            <person name="Mueller R.-W."/>
            <person name="Bruemmer F."/>
            <person name="Labrenz M."/>
            <person name="Spormann A.M."/>
            <person name="Op den Camp H."/>
            <person name="Overmann J."/>
            <person name="Amann R."/>
            <person name="Jetten M.S.M."/>
            <person name="Mascher T."/>
            <person name="Medema M.H."/>
            <person name="Devos D.P."/>
            <person name="Kaster A.-K."/>
            <person name="Ovreas L."/>
            <person name="Rohde M."/>
            <person name="Galperin M.Y."/>
            <person name="Jogler C."/>
        </authorList>
    </citation>
    <scope>NUCLEOTIDE SEQUENCE [LARGE SCALE GENOMIC DNA]</scope>
    <source>
        <strain evidence="2 3">ETA_A1</strain>
    </source>
</reference>
<keyword evidence="3" id="KW-1185">Reference proteome</keyword>
<sequence precursor="true">MTHPTRMLPAALVALTASLVAAQVPGAGADAEARAKLAKALTLHASFDKGLNADFSRADKACYVQRGTELVKAAPNDDVKLAAGAGRFGGALHFPKKGATRPAFKDGGVLGYNAKSWSTTVSAWLRLDPDKDLEPGYCDPVQITGDDNKKGYIFLEWSKDETPRYFRYAIRPLYPIWNPTGAAWHEIPFEKRPMVQVARAPFSRERWTHVAFTVENVNDKTRPQAGRLYIDGRLQGSIERWNLTFDWDPARVLLVLGAAYVGHIDDLAVFDRPLTPAEVELLFGLRTGARELYP</sequence>
<protein>
    <recommendedName>
        <fullName evidence="4">LamG domain-containing protein</fullName>
    </recommendedName>
</protein>
<evidence type="ECO:0000313" key="2">
    <source>
        <dbReference type="EMBL" id="QDU19238.1"/>
    </source>
</evidence>
<evidence type="ECO:0000256" key="1">
    <source>
        <dbReference type="SAM" id="SignalP"/>
    </source>
</evidence>
<feature type="signal peptide" evidence="1">
    <location>
        <begin position="1"/>
        <end position="22"/>
    </location>
</feature>
<gene>
    <name evidence="2" type="ORF">ETAA1_11420</name>
</gene>
<dbReference type="OrthoDB" id="257393at2"/>
<name>A0A517XP11_9BACT</name>
<dbReference type="SUPFAM" id="SSF49899">
    <property type="entry name" value="Concanavalin A-like lectins/glucanases"/>
    <property type="match status" value="1"/>
</dbReference>
<dbReference type="Proteomes" id="UP000319576">
    <property type="component" value="Chromosome"/>
</dbReference>
<dbReference type="KEGG" id="uli:ETAA1_11420"/>
<evidence type="ECO:0008006" key="4">
    <source>
        <dbReference type="Google" id="ProtNLM"/>
    </source>
</evidence>
<dbReference type="Gene3D" id="2.60.120.200">
    <property type="match status" value="1"/>
</dbReference>
<proteinExistence type="predicted"/>
<dbReference type="InterPro" id="IPR013320">
    <property type="entry name" value="ConA-like_dom_sf"/>
</dbReference>
<dbReference type="AlphaFoldDB" id="A0A517XP11"/>
<evidence type="ECO:0000313" key="3">
    <source>
        <dbReference type="Proteomes" id="UP000319576"/>
    </source>
</evidence>
<organism evidence="2 3">
    <name type="scientific">Urbifossiella limnaea</name>
    <dbReference type="NCBI Taxonomy" id="2528023"/>
    <lineage>
        <taxon>Bacteria</taxon>
        <taxon>Pseudomonadati</taxon>
        <taxon>Planctomycetota</taxon>
        <taxon>Planctomycetia</taxon>
        <taxon>Gemmatales</taxon>
        <taxon>Gemmataceae</taxon>
        <taxon>Urbifossiella</taxon>
    </lineage>
</organism>
<dbReference type="Pfam" id="PF13385">
    <property type="entry name" value="Laminin_G_3"/>
    <property type="match status" value="1"/>
</dbReference>
<dbReference type="RefSeq" id="WP_145235082.1">
    <property type="nucleotide sequence ID" value="NZ_CP036273.1"/>
</dbReference>
<feature type="chain" id="PRO_5021835260" description="LamG domain-containing protein" evidence="1">
    <location>
        <begin position="23"/>
        <end position="294"/>
    </location>
</feature>
<accession>A0A517XP11</accession>
<keyword evidence="1" id="KW-0732">Signal</keyword>